<dbReference type="SUPFAM" id="SSF81901">
    <property type="entry name" value="HCP-like"/>
    <property type="match status" value="1"/>
</dbReference>
<dbReference type="PROSITE" id="PS51257">
    <property type="entry name" value="PROKAR_LIPOPROTEIN"/>
    <property type="match status" value="1"/>
</dbReference>
<dbReference type="Gene3D" id="1.25.40.10">
    <property type="entry name" value="Tetratricopeptide repeat domain"/>
    <property type="match status" value="2"/>
</dbReference>
<feature type="repeat" description="TPR" evidence="3">
    <location>
        <begin position="228"/>
        <end position="261"/>
    </location>
</feature>
<reference evidence="4 5" key="1">
    <citation type="submission" date="2019-09" db="EMBL/GenBank/DDBJ databases">
        <title>Complete genome sequence of Arachidicoccus sp. B3-10 isolated from apple orchard soil.</title>
        <authorList>
            <person name="Kim H.S."/>
            <person name="Han K.-I."/>
            <person name="Suh M.K."/>
            <person name="Lee K.C."/>
            <person name="Eom M.K."/>
            <person name="Kim J.-S."/>
            <person name="Kang S.W."/>
            <person name="Sin Y."/>
            <person name="Lee J.-S."/>
        </authorList>
    </citation>
    <scope>NUCLEOTIDE SEQUENCE [LARGE SCALE GENOMIC DNA]</scope>
    <source>
        <strain evidence="4 5">B3-10</strain>
    </source>
</reference>
<dbReference type="PANTHER" id="PTHR44858">
    <property type="entry name" value="TETRATRICOPEPTIDE REPEAT PROTEIN 6"/>
    <property type="match status" value="1"/>
</dbReference>
<dbReference type="Pfam" id="PF13174">
    <property type="entry name" value="TPR_6"/>
    <property type="match status" value="1"/>
</dbReference>
<dbReference type="OrthoDB" id="639380at2"/>
<dbReference type="KEGG" id="arac:E0W69_012415"/>
<dbReference type="Pfam" id="PF13181">
    <property type="entry name" value="TPR_8"/>
    <property type="match status" value="1"/>
</dbReference>
<gene>
    <name evidence="4" type="ORF">E0W69_012415</name>
</gene>
<dbReference type="AlphaFoldDB" id="A0A5P2G886"/>
<dbReference type="InterPro" id="IPR019734">
    <property type="entry name" value="TPR_rpt"/>
</dbReference>
<keyword evidence="2 3" id="KW-0802">TPR repeat</keyword>
<evidence type="ECO:0000313" key="4">
    <source>
        <dbReference type="EMBL" id="QES89433.1"/>
    </source>
</evidence>
<sequence>MNKKWLSVIPAAMILMTFSCKNNENNSIKKNGKNVDIEYSESLISDISLLKNHPDSNGLRMKVALGMDSVGDYKNALIQMDSLIKRDSSNYAFYFTKARISQDNQDTTQAINNYKKAIKIYPAPESILFLANLLAERKDSSCLKMAKSVKAMRLSASDNANCDFIAGVYYARTKDSSNALKNFNSALNLNYTLMPAYIEKGLVYFDNKDYSKALNTFKFASQVDHLYADAYYYMARSYEMMGIKDSAVLRFKQTLSLDKSAVEAEDGLKRLNAQ</sequence>
<evidence type="ECO:0000256" key="2">
    <source>
        <dbReference type="ARBA" id="ARBA00022803"/>
    </source>
</evidence>
<proteinExistence type="predicted"/>
<dbReference type="RefSeq" id="WP_131330378.1">
    <property type="nucleotide sequence ID" value="NZ_CP044016.1"/>
</dbReference>
<dbReference type="InterPro" id="IPR050498">
    <property type="entry name" value="Ycf3"/>
</dbReference>
<name>A0A5P2G886_9BACT</name>
<protein>
    <submittedName>
        <fullName evidence="4">Tetratricopeptide repeat protein</fullName>
    </submittedName>
</protein>
<evidence type="ECO:0000256" key="1">
    <source>
        <dbReference type="ARBA" id="ARBA00022737"/>
    </source>
</evidence>
<keyword evidence="1" id="KW-0677">Repeat</keyword>
<organism evidence="4 5">
    <name type="scientific">Rhizosphaericola mali</name>
    <dbReference type="NCBI Taxonomy" id="2545455"/>
    <lineage>
        <taxon>Bacteria</taxon>
        <taxon>Pseudomonadati</taxon>
        <taxon>Bacteroidota</taxon>
        <taxon>Chitinophagia</taxon>
        <taxon>Chitinophagales</taxon>
        <taxon>Chitinophagaceae</taxon>
        <taxon>Rhizosphaericola</taxon>
    </lineage>
</organism>
<evidence type="ECO:0000313" key="5">
    <source>
        <dbReference type="Proteomes" id="UP000292424"/>
    </source>
</evidence>
<dbReference type="EMBL" id="CP044016">
    <property type="protein sequence ID" value="QES89433.1"/>
    <property type="molecule type" value="Genomic_DNA"/>
</dbReference>
<dbReference type="PROSITE" id="PS50005">
    <property type="entry name" value="TPR"/>
    <property type="match status" value="1"/>
</dbReference>
<dbReference type="PANTHER" id="PTHR44858:SF1">
    <property type="entry name" value="UDP-N-ACETYLGLUCOSAMINE--PEPTIDE N-ACETYLGLUCOSAMINYLTRANSFERASE SPINDLY-RELATED"/>
    <property type="match status" value="1"/>
</dbReference>
<dbReference type="SMART" id="SM00028">
    <property type="entry name" value="TPR"/>
    <property type="match status" value="4"/>
</dbReference>
<evidence type="ECO:0000256" key="3">
    <source>
        <dbReference type="PROSITE-ProRule" id="PRU00339"/>
    </source>
</evidence>
<dbReference type="Proteomes" id="UP000292424">
    <property type="component" value="Chromosome"/>
</dbReference>
<dbReference type="InterPro" id="IPR011990">
    <property type="entry name" value="TPR-like_helical_dom_sf"/>
</dbReference>
<keyword evidence="5" id="KW-1185">Reference proteome</keyword>
<accession>A0A5P2G886</accession>